<accession>A0AAW2ZMD1</accession>
<dbReference type="SUPFAM" id="SSF48452">
    <property type="entry name" value="TPR-like"/>
    <property type="match status" value="2"/>
</dbReference>
<evidence type="ECO:0000313" key="4">
    <source>
        <dbReference type="EMBL" id="KAL0490429.1"/>
    </source>
</evidence>
<dbReference type="Gene3D" id="1.25.40.10">
    <property type="entry name" value="Tetratricopeptide repeat domain"/>
    <property type="match status" value="1"/>
</dbReference>
<keyword evidence="1" id="KW-0677">Repeat</keyword>
<gene>
    <name evidence="4" type="ORF">AKO1_009556</name>
</gene>
<dbReference type="InterPro" id="IPR011990">
    <property type="entry name" value="TPR-like_helical_dom_sf"/>
</dbReference>
<dbReference type="Proteomes" id="UP001431209">
    <property type="component" value="Unassembled WGS sequence"/>
</dbReference>
<dbReference type="Pfam" id="PF13424">
    <property type="entry name" value="TPR_12"/>
    <property type="match status" value="1"/>
</dbReference>
<evidence type="ECO:0000256" key="2">
    <source>
        <dbReference type="ARBA" id="ARBA00022803"/>
    </source>
</evidence>
<organism evidence="4 5">
    <name type="scientific">Acrasis kona</name>
    <dbReference type="NCBI Taxonomy" id="1008807"/>
    <lineage>
        <taxon>Eukaryota</taxon>
        <taxon>Discoba</taxon>
        <taxon>Heterolobosea</taxon>
        <taxon>Tetramitia</taxon>
        <taxon>Eutetramitia</taxon>
        <taxon>Acrasidae</taxon>
        <taxon>Acrasis</taxon>
    </lineage>
</organism>
<feature type="repeat" description="TPR" evidence="3">
    <location>
        <begin position="146"/>
        <end position="179"/>
    </location>
</feature>
<dbReference type="AlphaFoldDB" id="A0AAW2ZMD1"/>
<evidence type="ECO:0000256" key="3">
    <source>
        <dbReference type="PROSITE-ProRule" id="PRU00339"/>
    </source>
</evidence>
<comment type="caution">
    <text evidence="4">The sequence shown here is derived from an EMBL/GenBank/DDBJ whole genome shotgun (WGS) entry which is preliminary data.</text>
</comment>
<evidence type="ECO:0000256" key="1">
    <source>
        <dbReference type="ARBA" id="ARBA00022737"/>
    </source>
</evidence>
<dbReference type="EMBL" id="JAOPGA020001688">
    <property type="protein sequence ID" value="KAL0490429.1"/>
    <property type="molecule type" value="Genomic_DNA"/>
</dbReference>
<dbReference type="InterPro" id="IPR051685">
    <property type="entry name" value="Ycf3/AcsC/BcsC/TPR_MFPF"/>
</dbReference>
<proteinExistence type="predicted"/>
<dbReference type="PANTHER" id="PTHR44943:SF8">
    <property type="entry name" value="TPR REPEAT-CONTAINING PROTEIN MJ0263"/>
    <property type="match status" value="1"/>
</dbReference>
<dbReference type="InterPro" id="IPR019734">
    <property type="entry name" value="TPR_rpt"/>
</dbReference>
<keyword evidence="2 3" id="KW-0802">TPR repeat</keyword>
<dbReference type="Pfam" id="PF13181">
    <property type="entry name" value="TPR_8"/>
    <property type="match status" value="1"/>
</dbReference>
<dbReference type="PANTHER" id="PTHR44943">
    <property type="entry name" value="CELLULOSE SYNTHASE OPERON PROTEIN C"/>
    <property type="match status" value="1"/>
</dbReference>
<keyword evidence="5" id="KW-1185">Reference proteome</keyword>
<sequence>MTDRASWYSVHNEQKRVEIDNQLDKAEEYHAVQDNKNSSKILRRILVDHDPHHPKVLYKLAVIHWSARHDTIALRLCKYALSLCKLYNGIDTTYEEACKRGYSYQYWELLFRALIEDFCRRNEKAKQLYEQAIEFLKCTPCPDTGYEVHLNLGVVLMDMHEYERAVRQFEAALPLEQKSYYRSTCYNNIGHCYEKREMYDEAVEFYTLSIELYPTDILLYKNRLYTFIEMSNFEKALKDVNIVISIIESANSSNSELLVEFLCLKGSILQQLGKEDQAKDLYHHSIVLQPDYYYSYTMLAFFEMIASEGWDKEKRKALKRALDLVRNGIHNCRDGVELAHLLTISSEIHTSLHQDELANKDLEILQNIRTGGLDRID</sequence>
<evidence type="ECO:0000313" key="5">
    <source>
        <dbReference type="Proteomes" id="UP001431209"/>
    </source>
</evidence>
<protein>
    <submittedName>
        <fullName evidence="4">RNA polymerase II-associated protein 3</fullName>
    </submittedName>
</protein>
<feature type="repeat" description="TPR" evidence="3">
    <location>
        <begin position="183"/>
        <end position="216"/>
    </location>
</feature>
<reference evidence="4 5" key="1">
    <citation type="submission" date="2024-03" db="EMBL/GenBank/DDBJ databases">
        <title>The Acrasis kona genome and developmental transcriptomes reveal deep origins of eukaryotic multicellular pathways.</title>
        <authorList>
            <person name="Sheikh S."/>
            <person name="Fu C.-J."/>
            <person name="Brown M.W."/>
            <person name="Baldauf S.L."/>
        </authorList>
    </citation>
    <scope>NUCLEOTIDE SEQUENCE [LARGE SCALE GENOMIC DNA]</scope>
    <source>
        <strain evidence="4 5">ATCC MYA-3509</strain>
    </source>
</reference>
<name>A0AAW2ZMD1_9EUKA</name>
<dbReference type="SMART" id="SM00028">
    <property type="entry name" value="TPR"/>
    <property type="match status" value="5"/>
</dbReference>
<dbReference type="PROSITE" id="PS50005">
    <property type="entry name" value="TPR"/>
    <property type="match status" value="2"/>
</dbReference>